<dbReference type="InterPro" id="IPR003593">
    <property type="entry name" value="AAA+_ATPase"/>
</dbReference>
<dbReference type="PANTHER" id="PTHR42734:SF19">
    <property type="entry name" value="IRON COMPOUNDS ABC TRANSPORTER, ATP-BINDING PROTEIN"/>
    <property type="match status" value="1"/>
</dbReference>
<dbReference type="EMBL" id="CP001100">
    <property type="protein sequence ID" value="ACF13420.1"/>
    <property type="molecule type" value="Genomic_DNA"/>
</dbReference>
<dbReference type="GO" id="GO:0016887">
    <property type="term" value="F:ATP hydrolysis activity"/>
    <property type="evidence" value="ECO:0007669"/>
    <property type="project" value="InterPro"/>
</dbReference>
<dbReference type="OrthoDB" id="9787851at2"/>
<dbReference type="eggNOG" id="COG1120">
    <property type="taxonomic scope" value="Bacteria"/>
</dbReference>
<gene>
    <name evidence="5" type="ordered locus">Ctha_0955</name>
</gene>
<evidence type="ECO:0000256" key="3">
    <source>
        <dbReference type="ARBA" id="ARBA00022840"/>
    </source>
</evidence>
<dbReference type="SMART" id="SM00382">
    <property type="entry name" value="AAA"/>
    <property type="match status" value="1"/>
</dbReference>
<keyword evidence="2" id="KW-0547">Nucleotide-binding</keyword>
<dbReference type="Pfam" id="PF00005">
    <property type="entry name" value="ABC_tran"/>
    <property type="match status" value="1"/>
</dbReference>
<keyword evidence="1" id="KW-0813">Transport</keyword>
<dbReference type="InterPro" id="IPR027417">
    <property type="entry name" value="P-loop_NTPase"/>
</dbReference>
<evidence type="ECO:0000313" key="5">
    <source>
        <dbReference type="EMBL" id="ACF13420.1"/>
    </source>
</evidence>
<dbReference type="AlphaFoldDB" id="B3QXE6"/>
<feature type="domain" description="ABC transporter" evidence="4">
    <location>
        <begin position="7"/>
        <end position="244"/>
    </location>
</feature>
<evidence type="ECO:0000256" key="2">
    <source>
        <dbReference type="ARBA" id="ARBA00022741"/>
    </source>
</evidence>
<dbReference type="KEGG" id="cts:Ctha_0955"/>
<keyword evidence="3" id="KW-0067">ATP-binding</keyword>
<sequence>MVNGNGIQLEMAHADLGYDGQAILKNISLTIRSGEIVCLLGPNGVGKTTLFKTILGFIPPIAGEVSIGSVPISRFSPKDFAKLVAYVPQAHHTPFPYKVKDVVLFGRAVHLGMFGRPGKKDRAVAAQALELLEIAHLAERAFTELSGGERQMVIFARALTQQARFIILDEPTSSLDYGNQVRVIRKIKSLCNQSIGILMSTHMPDHAFMLGAKVMVMDKGQLYRFGEPDKTLTPETLKKIYGVDVQVFDTPKNGVPSRKVCAPILDA</sequence>
<dbReference type="FunFam" id="3.40.50.300:FF:000134">
    <property type="entry name" value="Iron-enterobactin ABC transporter ATP-binding protein"/>
    <property type="match status" value="1"/>
</dbReference>
<dbReference type="InterPro" id="IPR017871">
    <property type="entry name" value="ABC_transporter-like_CS"/>
</dbReference>
<evidence type="ECO:0000313" key="6">
    <source>
        <dbReference type="Proteomes" id="UP000001208"/>
    </source>
</evidence>
<dbReference type="PROSITE" id="PS00211">
    <property type="entry name" value="ABC_TRANSPORTER_1"/>
    <property type="match status" value="1"/>
</dbReference>
<dbReference type="InterPro" id="IPR050153">
    <property type="entry name" value="Metal_Ion_Import_ABC"/>
</dbReference>
<dbReference type="STRING" id="517418.Ctha_0955"/>
<name>B3QXE6_CHLT3</name>
<dbReference type="InterPro" id="IPR003439">
    <property type="entry name" value="ABC_transporter-like_ATP-bd"/>
</dbReference>
<organism evidence="5 6">
    <name type="scientific">Chloroherpeton thalassium (strain ATCC 35110 / GB-78)</name>
    <dbReference type="NCBI Taxonomy" id="517418"/>
    <lineage>
        <taxon>Bacteria</taxon>
        <taxon>Pseudomonadati</taxon>
        <taxon>Chlorobiota</taxon>
        <taxon>Chlorobiia</taxon>
        <taxon>Chlorobiales</taxon>
        <taxon>Chloroherpetonaceae</taxon>
        <taxon>Chloroherpeton</taxon>
    </lineage>
</organism>
<keyword evidence="6" id="KW-1185">Reference proteome</keyword>
<dbReference type="GO" id="GO:0005524">
    <property type="term" value="F:ATP binding"/>
    <property type="evidence" value="ECO:0007669"/>
    <property type="project" value="UniProtKB-KW"/>
</dbReference>
<proteinExistence type="predicted"/>
<dbReference type="PANTHER" id="PTHR42734">
    <property type="entry name" value="METAL TRANSPORT SYSTEM ATP-BINDING PROTEIN TM_0124-RELATED"/>
    <property type="match status" value="1"/>
</dbReference>
<dbReference type="PROSITE" id="PS50893">
    <property type="entry name" value="ABC_TRANSPORTER_2"/>
    <property type="match status" value="1"/>
</dbReference>
<dbReference type="CDD" id="cd03214">
    <property type="entry name" value="ABC_Iron-Siderophores_B12_Hemin"/>
    <property type="match status" value="1"/>
</dbReference>
<evidence type="ECO:0000256" key="1">
    <source>
        <dbReference type="ARBA" id="ARBA00022448"/>
    </source>
</evidence>
<dbReference type="HOGENOM" id="CLU_000604_1_11_10"/>
<dbReference type="Gene3D" id="3.40.50.300">
    <property type="entry name" value="P-loop containing nucleotide triphosphate hydrolases"/>
    <property type="match status" value="1"/>
</dbReference>
<dbReference type="RefSeq" id="WP_012499504.1">
    <property type="nucleotide sequence ID" value="NC_011026.1"/>
</dbReference>
<dbReference type="SUPFAM" id="SSF52540">
    <property type="entry name" value="P-loop containing nucleoside triphosphate hydrolases"/>
    <property type="match status" value="1"/>
</dbReference>
<dbReference type="Proteomes" id="UP000001208">
    <property type="component" value="Chromosome"/>
</dbReference>
<protein>
    <submittedName>
        <fullName evidence="5">ABC transporter-related protein</fullName>
    </submittedName>
</protein>
<evidence type="ECO:0000259" key="4">
    <source>
        <dbReference type="PROSITE" id="PS50893"/>
    </source>
</evidence>
<accession>B3QXE6</accession>
<reference evidence="5 6" key="1">
    <citation type="submission" date="2008-06" db="EMBL/GenBank/DDBJ databases">
        <title>Complete sequence of Chloroherpeton thalassium ATCC 35110.</title>
        <authorList>
            <consortium name="US DOE Joint Genome Institute"/>
            <person name="Lucas S."/>
            <person name="Copeland A."/>
            <person name="Lapidus A."/>
            <person name="Glavina del Rio T."/>
            <person name="Dalin E."/>
            <person name="Tice H."/>
            <person name="Bruce D."/>
            <person name="Goodwin L."/>
            <person name="Pitluck S."/>
            <person name="Schmutz J."/>
            <person name="Larimer F."/>
            <person name="Land M."/>
            <person name="Hauser L."/>
            <person name="Kyrpides N."/>
            <person name="Mikhailova N."/>
            <person name="Liu Z."/>
            <person name="Li T."/>
            <person name="Zhao F."/>
            <person name="Overmann J."/>
            <person name="Bryant D.A."/>
            <person name="Richardson P."/>
        </authorList>
    </citation>
    <scope>NUCLEOTIDE SEQUENCE [LARGE SCALE GENOMIC DNA]</scope>
    <source>
        <strain evidence="6">ATCC 35110 / GB-78</strain>
    </source>
</reference>